<dbReference type="EMBL" id="CP017599">
    <property type="protein sequence ID" value="AOW98134.1"/>
    <property type="molecule type" value="Genomic_DNA"/>
</dbReference>
<dbReference type="KEGG" id="mpro:BJP34_00615"/>
<sequence length="89" mass="10046">MHWSTIVWKEAIGMWKEKAPFAGFELAGFEAAGFGAAGFEPAGFKTLATFTAKEKATLVFFAAAFYTLEFIFGYLFHELMESFRLRKQS</sequence>
<evidence type="ECO:0000256" key="1">
    <source>
        <dbReference type="SAM" id="Phobius"/>
    </source>
</evidence>
<evidence type="ECO:0000313" key="2">
    <source>
        <dbReference type="EMBL" id="AOW98134.1"/>
    </source>
</evidence>
<dbReference type="RefSeq" id="WP_070390656.1">
    <property type="nucleotide sequence ID" value="NZ_CP017599.1"/>
</dbReference>
<accession>A0A1D8TKJ7</accession>
<reference evidence="3" key="1">
    <citation type="submission" date="2016-10" db="EMBL/GenBank/DDBJ databases">
        <title>Comparative genomics uncovers the prolific and rare metabolic potential of the cyanobacterial genus Moorea.</title>
        <authorList>
            <person name="Leao T."/>
            <person name="Castelao G."/>
            <person name="Korobeynikov A."/>
            <person name="Monroe E.A."/>
            <person name="Podell S."/>
            <person name="Glukhov E."/>
            <person name="Allen E."/>
            <person name="Gerwick W.H."/>
            <person name="Gerwick L."/>
        </authorList>
    </citation>
    <scope>NUCLEOTIDE SEQUENCE [LARGE SCALE GENOMIC DNA]</scope>
    <source>
        <strain evidence="3">PAL-8-15-08-1</strain>
    </source>
</reference>
<dbReference type="AlphaFoldDB" id="A0A1D8TKJ7"/>
<name>A0A1D8TKJ7_9CYAN</name>
<organism evidence="2 3">
    <name type="scientific">Moorena producens PAL-8-15-08-1</name>
    <dbReference type="NCBI Taxonomy" id="1458985"/>
    <lineage>
        <taxon>Bacteria</taxon>
        <taxon>Bacillati</taxon>
        <taxon>Cyanobacteriota</taxon>
        <taxon>Cyanophyceae</taxon>
        <taxon>Coleofasciculales</taxon>
        <taxon>Coleofasciculaceae</taxon>
        <taxon>Moorena</taxon>
    </lineage>
</organism>
<keyword evidence="1" id="KW-0812">Transmembrane</keyword>
<keyword evidence="1" id="KW-1133">Transmembrane helix</keyword>
<dbReference type="Proteomes" id="UP000177870">
    <property type="component" value="Chromosome"/>
</dbReference>
<proteinExistence type="predicted"/>
<evidence type="ECO:0000313" key="3">
    <source>
        <dbReference type="Proteomes" id="UP000177870"/>
    </source>
</evidence>
<protein>
    <submittedName>
        <fullName evidence="2">Uncharacterized protein</fullName>
    </submittedName>
</protein>
<keyword evidence="1" id="KW-0472">Membrane</keyword>
<feature type="transmembrane region" description="Helical" evidence="1">
    <location>
        <begin position="56"/>
        <end position="76"/>
    </location>
</feature>
<gene>
    <name evidence="2" type="ORF">BJP34_00615</name>
</gene>